<feature type="transmembrane region" description="Helical" evidence="8">
    <location>
        <begin position="31"/>
        <end position="51"/>
    </location>
</feature>
<reference evidence="9 10" key="1">
    <citation type="submission" date="2015-02" db="EMBL/GenBank/DDBJ databases">
        <title>Draft genome sequences of ten Microbacterium spp. with emphasis on heavy metal contaminated environments.</title>
        <authorList>
            <person name="Corretto E."/>
        </authorList>
    </citation>
    <scope>NUCLEOTIDE SEQUENCE [LARGE SCALE GENOMIC DNA]</scope>
    <source>
        <strain evidence="9 10">BEL163</strain>
    </source>
</reference>
<feature type="transmembrane region" description="Helical" evidence="8">
    <location>
        <begin position="85"/>
        <end position="105"/>
    </location>
</feature>
<dbReference type="PATRIC" id="fig|82380.10.peg.912"/>
<evidence type="ECO:0000256" key="8">
    <source>
        <dbReference type="SAM" id="Phobius"/>
    </source>
</evidence>
<keyword evidence="4 7" id="KW-0812">Transmembrane</keyword>
<keyword evidence="6 8" id="KW-0472">Membrane</keyword>
<dbReference type="EMBL" id="JYIV01000019">
    <property type="protein sequence ID" value="KJL24759.1"/>
    <property type="molecule type" value="Genomic_DNA"/>
</dbReference>
<dbReference type="Pfam" id="PF00893">
    <property type="entry name" value="Multi_Drug_Res"/>
    <property type="match status" value="1"/>
</dbReference>
<comment type="caution">
    <text evidence="9">The sequence shown here is derived from an EMBL/GenBank/DDBJ whole genome shotgun (WGS) entry which is preliminary data.</text>
</comment>
<dbReference type="Proteomes" id="UP000033725">
    <property type="component" value="Unassembled WGS sequence"/>
</dbReference>
<accession>A0A0F0KWC2</accession>
<evidence type="ECO:0000256" key="1">
    <source>
        <dbReference type="ARBA" id="ARBA00004651"/>
    </source>
</evidence>
<dbReference type="PANTHER" id="PTHR30561:SF1">
    <property type="entry name" value="MULTIDRUG TRANSPORTER EMRE"/>
    <property type="match status" value="1"/>
</dbReference>
<sequence>MTWVFLALAIASEVTATLSLRASEGLRRRRWIPVIVVGYLAAFTLLGTILAMGMPVGVAYGIWAAVGVALTAVLGRVIFKDHFSAMMAVGVALIAVGVGMIEFGGGH</sequence>
<dbReference type="AlphaFoldDB" id="A0A0F0KWC2"/>
<dbReference type="PANTHER" id="PTHR30561">
    <property type="entry name" value="SMR FAMILY PROTON-DEPENDENT DRUG EFFLUX TRANSPORTER SUGE"/>
    <property type="match status" value="1"/>
</dbReference>
<evidence type="ECO:0000256" key="7">
    <source>
        <dbReference type="RuleBase" id="RU003942"/>
    </source>
</evidence>
<proteinExistence type="inferred from homology"/>
<dbReference type="Gene3D" id="1.10.3730.20">
    <property type="match status" value="1"/>
</dbReference>
<gene>
    <name evidence="9" type="primary">qacC</name>
    <name evidence="9" type="ORF">RN51_00909</name>
</gene>
<evidence type="ECO:0000256" key="3">
    <source>
        <dbReference type="ARBA" id="ARBA00022475"/>
    </source>
</evidence>
<comment type="subcellular location">
    <subcellularLocation>
        <location evidence="1 7">Cell membrane</location>
        <topology evidence="1 7">Multi-pass membrane protein</topology>
    </subcellularLocation>
</comment>
<evidence type="ECO:0000256" key="2">
    <source>
        <dbReference type="ARBA" id="ARBA00022448"/>
    </source>
</evidence>
<evidence type="ECO:0000313" key="10">
    <source>
        <dbReference type="Proteomes" id="UP000033725"/>
    </source>
</evidence>
<dbReference type="RefSeq" id="WP_045262855.1">
    <property type="nucleotide sequence ID" value="NZ_JYIV01000019.1"/>
</dbReference>
<evidence type="ECO:0000313" key="9">
    <source>
        <dbReference type="EMBL" id="KJL24759.1"/>
    </source>
</evidence>
<dbReference type="SUPFAM" id="SSF103481">
    <property type="entry name" value="Multidrug resistance efflux transporter EmrE"/>
    <property type="match status" value="1"/>
</dbReference>
<evidence type="ECO:0000256" key="6">
    <source>
        <dbReference type="ARBA" id="ARBA00023136"/>
    </source>
</evidence>
<dbReference type="InterPro" id="IPR000390">
    <property type="entry name" value="Small_drug/metabolite_transptr"/>
</dbReference>
<dbReference type="InterPro" id="IPR037185">
    <property type="entry name" value="EmrE-like"/>
</dbReference>
<keyword evidence="2" id="KW-0813">Transport</keyword>
<name>A0A0F0KWC2_9MICO</name>
<feature type="transmembrane region" description="Helical" evidence="8">
    <location>
        <begin position="58"/>
        <end position="79"/>
    </location>
</feature>
<evidence type="ECO:0000256" key="4">
    <source>
        <dbReference type="ARBA" id="ARBA00022692"/>
    </source>
</evidence>
<protein>
    <submittedName>
        <fullName evidence="9">Quaternary ammonium compound-resistance protein QacC</fullName>
    </submittedName>
</protein>
<keyword evidence="3" id="KW-1003">Cell membrane</keyword>
<dbReference type="InterPro" id="IPR045324">
    <property type="entry name" value="Small_multidrug_res"/>
</dbReference>
<keyword evidence="5 8" id="KW-1133">Transmembrane helix</keyword>
<dbReference type="OrthoDB" id="3175079at2"/>
<organism evidence="9 10">
    <name type="scientific">Microbacterium oxydans</name>
    <dbReference type="NCBI Taxonomy" id="82380"/>
    <lineage>
        <taxon>Bacteria</taxon>
        <taxon>Bacillati</taxon>
        <taxon>Actinomycetota</taxon>
        <taxon>Actinomycetes</taxon>
        <taxon>Micrococcales</taxon>
        <taxon>Microbacteriaceae</taxon>
        <taxon>Microbacterium</taxon>
    </lineage>
</organism>
<dbReference type="GO" id="GO:0005886">
    <property type="term" value="C:plasma membrane"/>
    <property type="evidence" value="ECO:0007669"/>
    <property type="project" value="UniProtKB-SubCell"/>
</dbReference>
<dbReference type="GO" id="GO:0022857">
    <property type="term" value="F:transmembrane transporter activity"/>
    <property type="evidence" value="ECO:0007669"/>
    <property type="project" value="InterPro"/>
</dbReference>
<comment type="similarity">
    <text evidence="7">Belongs to the drug/metabolite transporter (DMT) superfamily. Small multidrug resistance (SMR) (TC 2.A.7.1) family.</text>
</comment>
<evidence type="ECO:0000256" key="5">
    <source>
        <dbReference type="ARBA" id="ARBA00022989"/>
    </source>
</evidence>